<dbReference type="AlphaFoldDB" id="A0A1P8UGJ8"/>
<dbReference type="Pfam" id="PF00355">
    <property type="entry name" value="Rieske"/>
    <property type="match status" value="1"/>
</dbReference>
<accession>A0A1P8UGJ8</accession>
<dbReference type="GO" id="GO:0051537">
    <property type="term" value="F:2 iron, 2 sulfur cluster binding"/>
    <property type="evidence" value="ECO:0007669"/>
    <property type="project" value="UniProtKB-KW"/>
</dbReference>
<dbReference type="SUPFAM" id="SSF55961">
    <property type="entry name" value="Bet v1-like"/>
    <property type="match status" value="1"/>
</dbReference>
<dbReference type="InterPro" id="IPR044043">
    <property type="entry name" value="VanA_C_cat"/>
</dbReference>
<name>A0A1P8UGJ8_9GAMM</name>
<dbReference type="GO" id="GO:0016491">
    <property type="term" value="F:oxidoreductase activity"/>
    <property type="evidence" value="ECO:0007669"/>
    <property type="project" value="UniProtKB-KW"/>
</dbReference>
<evidence type="ECO:0000256" key="4">
    <source>
        <dbReference type="ARBA" id="ARBA00023004"/>
    </source>
</evidence>
<keyword evidence="4" id="KW-0408">Iron</keyword>
<dbReference type="InterPro" id="IPR050584">
    <property type="entry name" value="Cholesterol_7-desaturase"/>
</dbReference>
<dbReference type="PANTHER" id="PTHR21266:SF60">
    <property type="entry name" value="3-KETOSTEROID-9-ALPHA-MONOOXYGENASE, OXYGENASE COMPONENT"/>
    <property type="match status" value="1"/>
</dbReference>
<dbReference type="KEGG" id="afy:BW247_07410"/>
<keyword evidence="3" id="KW-0560">Oxidoreductase</keyword>
<protein>
    <submittedName>
        <fullName evidence="7">Rieske (2Fe-2S) protein</fullName>
    </submittedName>
</protein>
<feature type="domain" description="Rieske" evidence="6">
    <location>
        <begin position="13"/>
        <end position="115"/>
    </location>
</feature>
<keyword evidence="1" id="KW-0001">2Fe-2S</keyword>
<gene>
    <name evidence="7" type="ORF">BW247_07410</name>
</gene>
<organism evidence="7 8">
    <name type="scientific">Acidihalobacter ferrooxydans</name>
    <dbReference type="NCBI Taxonomy" id="1765967"/>
    <lineage>
        <taxon>Bacteria</taxon>
        <taxon>Pseudomonadati</taxon>
        <taxon>Pseudomonadota</taxon>
        <taxon>Gammaproteobacteria</taxon>
        <taxon>Chromatiales</taxon>
        <taxon>Ectothiorhodospiraceae</taxon>
        <taxon>Acidihalobacter</taxon>
    </lineage>
</organism>
<dbReference type="STRING" id="1765967.BW247_07410"/>
<dbReference type="EMBL" id="CP019434">
    <property type="protein sequence ID" value="APZ42939.1"/>
    <property type="molecule type" value="Genomic_DNA"/>
</dbReference>
<dbReference type="Gene3D" id="2.102.10.10">
    <property type="entry name" value="Rieske [2Fe-2S] iron-sulphur domain"/>
    <property type="match status" value="1"/>
</dbReference>
<evidence type="ECO:0000256" key="3">
    <source>
        <dbReference type="ARBA" id="ARBA00023002"/>
    </source>
</evidence>
<dbReference type="InterPro" id="IPR036922">
    <property type="entry name" value="Rieske_2Fe-2S_sf"/>
</dbReference>
<dbReference type="GO" id="GO:0046872">
    <property type="term" value="F:metal ion binding"/>
    <property type="evidence" value="ECO:0007669"/>
    <property type="project" value="UniProtKB-KW"/>
</dbReference>
<keyword evidence="2" id="KW-0479">Metal-binding</keyword>
<dbReference type="InterPro" id="IPR017941">
    <property type="entry name" value="Rieske_2Fe-2S"/>
</dbReference>
<evidence type="ECO:0000256" key="5">
    <source>
        <dbReference type="ARBA" id="ARBA00023014"/>
    </source>
</evidence>
<dbReference type="PANTHER" id="PTHR21266">
    <property type="entry name" value="IRON-SULFUR DOMAIN CONTAINING PROTEIN"/>
    <property type="match status" value="1"/>
</dbReference>
<dbReference type="CDD" id="cd03469">
    <property type="entry name" value="Rieske_RO_Alpha_N"/>
    <property type="match status" value="1"/>
</dbReference>
<sequence length="353" mass="40157">MLVTHQPVLRRFWYPVLPLEQLDPGPVPFTLLGERIVLWRGADGVPAALADRCCHRTAQLSKGWVTEAGELQCGYHGWTFDRCGQCVHIPQQPDLPPRGQVASYRCEARYGYVWVCLDEPLTELPDFPEAREDGYRQIDEFYEPWACAGLRVMENSFDNAHFSFVHRATFGLSDNPRPAELKITPAEYGFVMRAVAPVRNPELQKELLQMADERTERHMESRWFMPFVRKLRIAYPNGVVHSIVTAATPIDDRHSQIVQWAWRNDSEADAPAAKVIAFDRQVTEEDRAILETTDFDVPLDAAGGESHMPSDKPGLVMRQQLRELLAAHGEREVRRSDAPRGQAVTLLRKMSGE</sequence>
<dbReference type="RefSeq" id="WP_076836587.1">
    <property type="nucleotide sequence ID" value="NZ_CP019434.1"/>
</dbReference>
<dbReference type="SUPFAM" id="SSF50022">
    <property type="entry name" value="ISP domain"/>
    <property type="match status" value="1"/>
</dbReference>
<dbReference type="Gene3D" id="3.90.380.10">
    <property type="entry name" value="Naphthalene 1,2-dioxygenase Alpha Subunit, Chain A, domain 1"/>
    <property type="match status" value="1"/>
</dbReference>
<dbReference type="PROSITE" id="PS51296">
    <property type="entry name" value="RIESKE"/>
    <property type="match status" value="1"/>
</dbReference>
<dbReference type="Proteomes" id="UP000243807">
    <property type="component" value="Chromosome"/>
</dbReference>
<keyword evidence="5" id="KW-0411">Iron-sulfur</keyword>
<evidence type="ECO:0000256" key="1">
    <source>
        <dbReference type="ARBA" id="ARBA00022714"/>
    </source>
</evidence>
<reference evidence="7 8" key="1">
    <citation type="submission" date="2017-01" db="EMBL/GenBank/DDBJ databases">
        <title>Draft sequence of Acidihalobacter ferrooxidans strain DSM 14175 (strain V8).</title>
        <authorList>
            <person name="Khaleque H.N."/>
            <person name="Ramsay J.P."/>
            <person name="Murphy R.J.T."/>
            <person name="Kaksonen A.H."/>
            <person name="Boxall N.J."/>
            <person name="Watkin E.L.J."/>
        </authorList>
    </citation>
    <scope>NUCLEOTIDE SEQUENCE [LARGE SCALE GENOMIC DNA]</scope>
    <source>
        <strain evidence="7 8">V8</strain>
    </source>
</reference>
<evidence type="ECO:0000313" key="7">
    <source>
        <dbReference type="EMBL" id="APZ42939.1"/>
    </source>
</evidence>
<evidence type="ECO:0000313" key="8">
    <source>
        <dbReference type="Proteomes" id="UP000243807"/>
    </source>
</evidence>
<keyword evidence="8" id="KW-1185">Reference proteome</keyword>
<proteinExistence type="predicted"/>
<dbReference type="Pfam" id="PF19112">
    <property type="entry name" value="VanA_C"/>
    <property type="match status" value="1"/>
</dbReference>
<evidence type="ECO:0000259" key="6">
    <source>
        <dbReference type="PROSITE" id="PS51296"/>
    </source>
</evidence>
<evidence type="ECO:0000256" key="2">
    <source>
        <dbReference type="ARBA" id="ARBA00022723"/>
    </source>
</evidence>